<name>A0ABV4D7U2_9LACT</name>
<evidence type="ECO:0008006" key="3">
    <source>
        <dbReference type="Google" id="ProtNLM"/>
    </source>
</evidence>
<organism evidence="1 2">
    <name type="scientific">Lactococcus muris</name>
    <dbReference type="NCBI Taxonomy" id="2941330"/>
    <lineage>
        <taxon>Bacteria</taxon>
        <taxon>Bacillati</taxon>
        <taxon>Bacillota</taxon>
        <taxon>Bacilli</taxon>
        <taxon>Lactobacillales</taxon>
        <taxon>Streptococcaceae</taxon>
        <taxon>Lactococcus</taxon>
    </lineage>
</organism>
<proteinExistence type="predicted"/>
<protein>
    <recommendedName>
        <fullName evidence="3">Bacteriocin</fullName>
    </recommendedName>
</protein>
<dbReference type="Proteomes" id="UP001565242">
    <property type="component" value="Unassembled WGS sequence"/>
</dbReference>
<accession>A0ABV4D7U2</accession>
<sequence>MKLTQKKYKFIVLSIFLLFTTLISLSVPTTKVFADEVADTSSTVEKNETKVSFRYGGWAWALQSLGGSFAKSPTFEQINGKYRPPKHTNCGPYGTGGTPNSCNM</sequence>
<keyword evidence="2" id="KW-1185">Reference proteome</keyword>
<evidence type="ECO:0000313" key="1">
    <source>
        <dbReference type="EMBL" id="MEY8537349.1"/>
    </source>
</evidence>
<evidence type="ECO:0000313" key="2">
    <source>
        <dbReference type="Proteomes" id="UP001565242"/>
    </source>
</evidence>
<comment type="caution">
    <text evidence="1">The sequence shown here is derived from an EMBL/GenBank/DDBJ whole genome shotgun (WGS) entry which is preliminary data.</text>
</comment>
<dbReference type="RefSeq" id="WP_369917780.1">
    <property type="nucleotide sequence ID" value="NZ_JBCLSQ010000004.1"/>
</dbReference>
<dbReference type="EMBL" id="JBCLSQ010000004">
    <property type="protein sequence ID" value="MEY8537349.1"/>
    <property type="molecule type" value="Genomic_DNA"/>
</dbReference>
<reference evidence="1 2" key="1">
    <citation type="submission" date="2024-03" db="EMBL/GenBank/DDBJ databases">
        <title>Mouse gut bacterial collection (mGBC) of GemPharmatech.</title>
        <authorList>
            <person name="He Y."/>
            <person name="Dong L."/>
            <person name="Wu D."/>
            <person name="Gao X."/>
            <person name="Lin Z."/>
        </authorList>
    </citation>
    <scope>NUCLEOTIDE SEQUENCE [LARGE SCALE GENOMIC DNA]</scope>
    <source>
        <strain evidence="1 2">20-218</strain>
    </source>
</reference>
<gene>
    <name evidence="1" type="ORF">AALM99_02655</name>
</gene>